<keyword evidence="2" id="KW-1185">Reference proteome</keyword>
<dbReference type="SUPFAM" id="SSF53335">
    <property type="entry name" value="S-adenosyl-L-methionine-dependent methyltransferases"/>
    <property type="match status" value="1"/>
</dbReference>
<dbReference type="EMBL" id="VBRY01000001">
    <property type="protein sequence ID" value="TLS69041.1"/>
    <property type="molecule type" value="Genomic_DNA"/>
</dbReference>
<keyword evidence="1" id="KW-0808">Transferase</keyword>
<dbReference type="AlphaFoldDB" id="A0A5R9GS29"/>
<protein>
    <submittedName>
        <fullName evidence="1">Class I SAM-dependent methyltransferase</fullName>
    </submittedName>
</protein>
<reference evidence="1 2" key="1">
    <citation type="journal article" date="2019" name="Appl. Environ. Microbiol.">
        <title>Environmental Evidence and Genomic Insight of Iron-oxidizing Bacteria Preference Towards More Corrosion Resistant Stainless Steel at Higher Salinities.</title>
        <authorList>
            <person name="Garrison C.E."/>
            <person name="Price K.A."/>
            <person name="Field E.K."/>
        </authorList>
    </citation>
    <scope>NUCLEOTIDE SEQUENCE [LARGE SCALE GENOMIC DNA]</scope>
    <source>
        <strain evidence="1 2">P3</strain>
    </source>
</reference>
<keyword evidence="1" id="KW-0489">Methyltransferase</keyword>
<dbReference type="GO" id="GO:0008168">
    <property type="term" value="F:methyltransferase activity"/>
    <property type="evidence" value="ECO:0007669"/>
    <property type="project" value="UniProtKB-KW"/>
</dbReference>
<gene>
    <name evidence="1" type="ORF">FEF65_00660</name>
</gene>
<evidence type="ECO:0000313" key="2">
    <source>
        <dbReference type="Proteomes" id="UP000306585"/>
    </source>
</evidence>
<accession>A0A5R9GS29</accession>
<sequence>MPVHTIDLESEQDEINFDHADKQSYVFMTDDDAEWRQVTEKSLDEYIEYHDLQGYDELTRVVMQHFQNIAFKYMHLSAGDDARVLDVGCGVGRTLPLYARDIAGHSLYVGLDPIHVNVERDYHFLCAKAEDLARLTFAAPFNLVLFATSLDHVRDVRVALDAVKTVLADGGYMVFWLGLHDSSLVAETAGSQVLKKIFSCQGLLRRSLHLLKWLVTGLPALLLRCAARERSLRKRMPLDPFHFHYFLDDDIDRLLSGHGEIVERLRIPGTNSLFVVIRG</sequence>
<dbReference type="RefSeq" id="WP_138237856.1">
    <property type="nucleotide sequence ID" value="NZ_VBRY01000001.1"/>
</dbReference>
<dbReference type="GO" id="GO:0032259">
    <property type="term" value="P:methylation"/>
    <property type="evidence" value="ECO:0007669"/>
    <property type="project" value="UniProtKB-KW"/>
</dbReference>
<dbReference type="Proteomes" id="UP000306585">
    <property type="component" value="Unassembled WGS sequence"/>
</dbReference>
<dbReference type="InterPro" id="IPR029063">
    <property type="entry name" value="SAM-dependent_MTases_sf"/>
</dbReference>
<dbReference type="CDD" id="cd02440">
    <property type="entry name" value="AdoMet_MTases"/>
    <property type="match status" value="1"/>
</dbReference>
<proteinExistence type="predicted"/>
<organism evidence="1 2">
    <name type="scientific">Mariprofundus erugo</name>
    <dbReference type="NCBI Taxonomy" id="2528639"/>
    <lineage>
        <taxon>Bacteria</taxon>
        <taxon>Pseudomonadati</taxon>
        <taxon>Pseudomonadota</taxon>
        <taxon>Candidatius Mariprofundia</taxon>
        <taxon>Mariprofundales</taxon>
        <taxon>Mariprofundaceae</taxon>
        <taxon>Mariprofundus</taxon>
    </lineage>
</organism>
<name>A0A5R9GS29_9PROT</name>
<comment type="caution">
    <text evidence="1">The sequence shown here is derived from an EMBL/GenBank/DDBJ whole genome shotgun (WGS) entry which is preliminary data.</text>
</comment>
<dbReference type="Gene3D" id="3.40.50.150">
    <property type="entry name" value="Vaccinia Virus protein VP39"/>
    <property type="match status" value="1"/>
</dbReference>
<evidence type="ECO:0000313" key="1">
    <source>
        <dbReference type="EMBL" id="TLS69041.1"/>
    </source>
</evidence>
<dbReference type="Pfam" id="PF13489">
    <property type="entry name" value="Methyltransf_23"/>
    <property type="match status" value="1"/>
</dbReference>